<evidence type="ECO:0000259" key="3">
    <source>
        <dbReference type="PROSITE" id="PS50110"/>
    </source>
</evidence>
<evidence type="ECO:0000313" key="5">
    <source>
        <dbReference type="EMBL" id="MDG3005622.1"/>
    </source>
</evidence>
<dbReference type="InterPro" id="IPR050595">
    <property type="entry name" value="Bact_response_regulator"/>
</dbReference>
<feature type="domain" description="ANTAR" evidence="4">
    <location>
        <begin position="126"/>
        <end position="187"/>
    </location>
</feature>
<keyword evidence="1 2" id="KW-0597">Phosphoprotein</keyword>
<gene>
    <name evidence="5" type="ORF">PZE19_17685</name>
</gene>
<evidence type="ECO:0000313" key="6">
    <source>
        <dbReference type="Proteomes" id="UP001216907"/>
    </source>
</evidence>
<dbReference type="InterPro" id="IPR005561">
    <property type="entry name" value="ANTAR"/>
</dbReference>
<evidence type="ECO:0000259" key="4">
    <source>
        <dbReference type="PROSITE" id="PS50921"/>
    </source>
</evidence>
<dbReference type="SMART" id="SM00448">
    <property type="entry name" value="REC"/>
    <property type="match status" value="1"/>
</dbReference>
<dbReference type="Pfam" id="PF00072">
    <property type="entry name" value="Response_reg"/>
    <property type="match status" value="1"/>
</dbReference>
<dbReference type="InterPro" id="IPR036388">
    <property type="entry name" value="WH-like_DNA-bd_sf"/>
</dbReference>
<dbReference type="SUPFAM" id="SSF52172">
    <property type="entry name" value="CheY-like"/>
    <property type="match status" value="1"/>
</dbReference>
<proteinExistence type="predicted"/>
<dbReference type="PIRSF" id="PIRSF036382">
    <property type="entry name" value="RR_antiterm"/>
    <property type="match status" value="1"/>
</dbReference>
<feature type="domain" description="Response regulatory" evidence="3">
    <location>
        <begin position="6"/>
        <end position="120"/>
    </location>
</feature>
<dbReference type="Gene3D" id="3.40.50.2300">
    <property type="match status" value="1"/>
</dbReference>
<evidence type="ECO:0000256" key="1">
    <source>
        <dbReference type="ARBA" id="ARBA00022553"/>
    </source>
</evidence>
<name>A0ABT6FDG1_9BACT</name>
<dbReference type="PROSITE" id="PS50110">
    <property type="entry name" value="RESPONSE_REGULATORY"/>
    <property type="match status" value="1"/>
</dbReference>
<reference evidence="5 6" key="1">
    <citation type="submission" date="2023-03" db="EMBL/GenBank/DDBJ databases">
        <title>Paludisphaera mucosa sp. nov. a novel planctomycete from northern fen.</title>
        <authorList>
            <person name="Ivanova A."/>
        </authorList>
    </citation>
    <scope>NUCLEOTIDE SEQUENCE [LARGE SCALE GENOMIC DNA]</scope>
    <source>
        <strain evidence="5 6">Pla2</strain>
    </source>
</reference>
<dbReference type="PROSITE" id="PS50921">
    <property type="entry name" value="ANTAR"/>
    <property type="match status" value="1"/>
</dbReference>
<dbReference type="EMBL" id="JARRAG010000002">
    <property type="protein sequence ID" value="MDG3005622.1"/>
    <property type="molecule type" value="Genomic_DNA"/>
</dbReference>
<sequence>MIRSLRIAVADDERDMRDYFQAILPRLGHVVVAAASDGAELIAACRAATPDLIITDVKMPVMDGIEAARRIYEATPIPVILVSAHHDAEVLERAEQEHVLAFLVKPIKQADLEPAITVAMSRFEQFQALHKETADLRQALEDRKLIERAKGLLMKRTGLGEHDAFRRLQRLASDHNRKLVEVALMILTADEAFRIDA</sequence>
<dbReference type="PANTHER" id="PTHR44591:SF23">
    <property type="entry name" value="CHEY SUBFAMILY"/>
    <property type="match status" value="1"/>
</dbReference>
<feature type="modified residue" description="4-aspartylphosphate" evidence="2">
    <location>
        <position position="56"/>
    </location>
</feature>
<dbReference type="SMART" id="SM01012">
    <property type="entry name" value="ANTAR"/>
    <property type="match status" value="1"/>
</dbReference>
<organism evidence="5 6">
    <name type="scientific">Paludisphaera mucosa</name>
    <dbReference type="NCBI Taxonomy" id="3030827"/>
    <lineage>
        <taxon>Bacteria</taxon>
        <taxon>Pseudomonadati</taxon>
        <taxon>Planctomycetota</taxon>
        <taxon>Planctomycetia</taxon>
        <taxon>Isosphaerales</taxon>
        <taxon>Isosphaeraceae</taxon>
        <taxon>Paludisphaera</taxon>
    </lineage>
</organism>
<keyword evidence="6" id="KW-1185">Reference proteome</keyword>
<dbReference type="Gene3D" id="1.10.10.10">
    <property type="entry name" value="Winged helix-like DNA-binding domain superfamily/Winged helix DNA-binding domain"/>
    <property type="match status" value="1"/>
</dbReference>
<comment type="caution">
    <text evidence="5">The sequence shown here is derived from an EMBL/GenBank/DDBJ whole genome shotgun (WGS) entry which is preliminary data.</text>
</comment>
<dbReference type="PANTHER" id="PTHR44591">
    <property type="entry name" value="STRESS RESPONSE REGULATOR PROTEIN 1"/>
    <property type="match status" value="1"/>
</dbReference>
<dbReference type="InterPro" id="IPR008327">
    <property type="entry name" value="Sig_transdc_resp-reg_antiterm"/>
</dbReference>
<protein>
    <submittedName>
        <fullName evidence="5">Response regulator</fullName>
    </submittedName>
</protein>
<dbReference type="Pfam" id="PF03861">
    <property type="entry name" value="ANTAR"/>
    <property type="match status" value="1"/>
</dbReference>
<dbReference type="InterPro" id="IPR001789">
    <property type="entry name" value="Sig_transdc_resp-reg_receiver"/>
</dbReference>
<dbReference type="RefSeq" id="WP_277861953.1">
    <property type="nucleotide sequence ID" value="NZ_JARRAG010000002.1"/>
</dbReference>
<evidence type="ECO:0000256" key="2">
    <source>
        <dbReference type="PROSITE-ProRule" id="PRU00169"/>
    </source>
</evidence>
<dbReference type="Proteomes" id="UP001216907">
    <property type="component" value="Unassembled WGS sequence"/>
</dbReference>
<accession>A0ABT6FDG1</accession>
<dbReference type="InterPro" id="IPR011006">
    <property type="entry name" value="CheY-like_superfamily"/>
</dbReference>